<evidence type="ECO:0000313" key="8">
    <source>
        <dbReference type="EMBL" id="MSS29116.1"/>
    </source>
</evidence>
<dbReference type="CDD" id="cd00438">
    <property type="entry name" value="cupin_RmlC"/>
    <property type="match status" value="1"/>
</dbReference>
<dbReference type="InterPro" id="IPR011051">
    <property type="entry name" value="RmlC_Cupin_sf"/>
</dbReference>
<dbReference type="EC" id="5.1.3.13" evidence="3 7"/>
<feature type="site" description="Participates in a stacking interaction with the thymidine ring of dTDP-4-oxo-6-deoxyglucose" evidence="6">
    <location>
        <position position="136"/>
    </location>
</feature>
<keyword evidence="7 8" id="KW-0413">Isomerase</keyword>
<organism evidence="8 9">
    <name type="scientific">Desulfovibrio porci</name>
    <dbReference type="NCBI Taxonomy" id="2605782"/>
    <lineage>
        <taxon>Bacteria</taxon>
        <taxon>Pseudomonadati</taxon>
        <taxon>Thermodesulfobacteriota</taxon>
        <taxon>Desulfovibrionia</taxon>
        <taxon>Desulfovibrionales</taxon>
        <taxon>Desulfovibrionaceae</taxon>
        <taxon>Desulfovibrio</taxon>
    </lineage>
</organism>
<name>A0A6L5XPS8_9BACT</name>
<evidence type="ECO:0000313" key="9">
    <source>
        <dbReference type="Proteomes" id="UP000477488"/>
    </source>
</evidence>
<evidence type="ECO:0000256" key="6">
    <source>
        <dbReference type="PIRSR" id="PIRSR600888-3"/>
    </source>
</evidence>
<dbReference type="NCBIfam" id="TIGR01221">
    <property type="entry name" value="rmlC"/>
    <property type="match status" value="1"/>
</dbReference>
<dbReference type="Proteomes" id="UP000477488">
    <property type="component" value="Unassembled WGS sequence"/>
</dbReference>
<evidence type="ECO:0000256" key="7">
    <source>
        <dbReference type="RuleBase" id="RU364069"/>
    </source>
</evidence>
<dbReference type="PANTHER" id="PTHR21047">
    <property type="entry name" value="DTDP-6-DEOXY-D-GLUCOSE-3,5 EPIMERASE"/>
    <property type="match status" value="1"/>
</dbReference>
<dbReference type="GO" id="GO:0000271">
    <property type="term" value="P:polysaccharide biosynthetic process"/>
    <property type="evidence" value="ECO:0007669"/>
    <property type="project" value="TreeGrafter"/>
</dbReference>
<dbReference type="GO" id="GO:0005829">
    <property type="term" value="C:cytosol"/>
    <property type="evidence" value="ECO:0007669"/>
    <property type="project" value="TreeGrafter"/>
</dbReference>
<evidence type="ECO:0000256" key="3">
    <source>
        <dbReference type="ARBA" id="ARBA00012098"/>
    </source>
</evidence>
<dbReference type="AlphaFoldDB" id="A0A6L5XPS8"/>
<gene>
    <name evidence="8" type="primary">rfbC</name>
    <name evidence="8" type="ORF">FYJ44_14030</name>
</gene>
<dbReference type="Gene3D" id="2.60.120.10">
    <property type="entry name" value="Jelly Rolls"/>
    <property type="match status" value="1"/>
</dbReference>
<evidence type="ECO:0000256" key="1">
    <source>
        <dbReference type="ARBA" id="ARBA00001298"/>
    </source>
</evidence>
<dbReference type="SUPFAM" id="SSF51182">
    <property type="entry name" value="RmlC-like cupins"/>
    <property type="match status" value="1"/>
</dbReference>
<dbReference type="UniPathway" id="UPA00124"/>
<feature type="active site" description="Proton donor" evidence="5">
    <location>
        <position position="130"/>
    </location>
</feature>
<sequence>MEIERTGIDGVIIVKPQVHGDARGFFVETWQQERYAAVGIDLPFVQDNHSRSARGILRGMHFQRKHPQGKLVYVSLGTIFDVVVDIRPQSPTFGQWTGVTLDAAQQHQLWVPPGMAHGFLALSDAVHLHYKCTDFYRPEDEGSLRWDDPDIAIAWPCADPVLSGKDAAAPLWGEVKRSLVAQGR</sequence>
<proteinExistence type="inferred from homology"/>
<comment type="subunit">
    <text evidence="7">Homodimer.</text>
</comment>
<comment type="function">
    <text evidence="2 7">Catalyzes the epimerization of the C3' and C5'positions of dTDP-6-deoxy-D-xylo-4-hexulose, forming dTDP-6-deoxy-L-lyxo-4-hexulose.</text>
</comment>
<evidence type="ECO:0000256" key="5">
    <source>
        <dbReference type="PIRSR" id="PIRSR600888-1"/>
    </source>
</evidence>
<comment type="similarity">
    <text evidence="7">Belongs to the dTDP-4-dehydrorhamnose 3,5-epimerase family.</text>
</comment>
<feature type="active site" description="Proton acceptor" evidence="5">
    <location>
        <position position="61"/>
    </location>
</feature>
<dbReference type="GO" id="GO:0008830">
    <property type="term" value="F:dTDP-4-dehydrorhamnose 3,5-epimerase activity"/>
    <property type="evidence" value="ECO:0007669"/>
    <property type="project" value="UniProtKB-UniRule"/>
</dbReference>
<dbReference type="PANTHER" id="PTHR21047:SF2">
    <property type="entry name" value="THYMIDINE DIPHOSPHO-4-KETO-RHAMNOSE 3,5-EPIMERASE"/>
    <property type="match status" value="1"/>
</dbReference>
<protein>
    <recommendedName>
        <fullName evidence="4 7">dTDP-4-dehydrorhamnose 3,5-epimerase</fullName>
        <ecNumber evidence="3 7">5.1.3.13</ecNumber>
    </recommendedName>
    <alternativeName>
        <fullName evidence="7">Thymidine diphospho-4-keto-rhamnose 3,5-epimerase</fullName>
    </alternativeName>
</protein>
<dbReference type="EMBL" id="VUMH01000023">
    <property type="protein sequence ID" value="MSS29116.1"/>
    <property type="molecule type" value="Genomic_DNA"/>
</dbReference>
<evidence type="ECO:0000256" key="4">
    <source>
        <dbReference type="ARBA" id="ARBA00019595"/>
    </source>
</evidence>
<keyword evidence="9" id="KW-1185">Reference proteome</keyword>
<comment type="pathway">
    <text evidence="7">Carbohydrate biosynthesis; dTDP-L-rhamnose biosynthesis.</text>
</comment>
<accession>A0A6L5XPS8</accession>
<evidence type="ECO:0000256" key="2">
    <source>
        <dbReference type="ARBA" id="ARBA00001997"/>
    </source>
</evidence>
<dbReference type="GO" id="GO:0019305">
    <property type="term" value="P:dTDP-rhamnose biosynthetic process"/>
    <property type="evidence" value="ECO:0007669"/>
    <property type="project" value="UniProtKB-UniRule"/>
</dbReference>
<dbReference type="Pfam" id="PF00908">
    <property type="entry name" value="dTDP_sugar_isom"/>
    <property type="match status" value="1"/>
</dbReference>
<reference evidence="8 9" key="1">
    <citation type="submission" date="2019-09" db="EMBL/GenBank/DDBJ databases">
        <title>In-depth cultivation of the pig gut microbiome towards novel bacterial diversity and tailored functional studies.</title>
        <authorList>
            <person name="Wylensek D."/>
            <person name="Hitch T.C.A."/>
            <person name="Clavel T."/>
        </authorList>
    </citation>
    <scope>NUCLEOTIDE SEQUENCE [LARGE SCALE GENOMIC DNA]</scope>
    <source>
        <strain evidence="8 9">PG-178-WT-4</strain>
    </source>
</reference>
<comment type="catalytic activity">
    <reaction evidence="1 7">
        <text>dTDP-4-dehydro-6-deoxy-alpha-D-glucose = dTDP-4-dehydro-beta-L-rhamnose</text>
        <dbReference type="Rhea" id="RHEA:16969"/>
        <dbReference type="ChEBI" id="CHEBI:57649"/>
        <dbReference type="ChEBI" id="CHEBI:62830"/>
        <dbReference type="EC" id="5.1.3.13"/>
    </reaction>
</comment>
<dbReference type="InterPro" id="IPR014710">
    <property type="entry name" value="RmlC-like_jellyroll"/>
</dbReference>
<dbReference type="InterPro" id="IPR000888">
    <property type="entry name" value="RmlC-like"/>
</dbReference>
<comment type="caution">
    <text evidence="8">The sequence shown here is derived from an EMBL/GenBank/DDBJ whole genome shotgun (WGS) entry which is preliminary data.</text>
</comment>
<dbReference type="RefSeq" id="WP_154513205.1">
    <property type="nucleotide sequence ID" value="NZ_VUMH01000023.1"/>
</dbReference>